<dbReference type="GO" id="GO:0006096">
    <property type="term" value="P:glycolytic process"/>
    <property type="evidence" value="ECO:0007669"/>
    <property type="project" value="UniProtKB-UniRule"/>
</dbReference>
<evidence type="ECO:0000256" key="6">
    <source>
        <dbReference type="ARBA" id="ARBA00049258"/>
    </source>
</evidence>
<dbReference type="EMBL" id="AP019308">
    <property type="protein sequence ID" value="BBH24128.1"/>
    <property type="molecule type" value="Genomic_DNA"/>
</dbReference>
<dbReference type="AlphaFoldDB" id="A0A3G9JJ67"/>
<protein>
    <recommendedName>
        <fullName evidence="3 7">L-lactate dehydrogenase</fullName>
        <shortName evidence="7">L-LDH</shortName>
        <ecNumber evidence="3 7">1.1.1.27</ecNumber>
    </recommendedName>
</protein>
<evidence type="ECO:0000256" key="7">
    <source>
        <dbReference type="HAMAP-Rule" id="MF_00488"/>
    </source>
</evidence>
<feature type="binding site" evidence="7">
    <location>
        <position position="38"/>
    </location>
    <ligand>
        <name>NAD(+)</name>
        <dbReference type="ChEBI" id="CHEBI:57540"/>
    </ligand>
</feature>
<feature type="binding site" evidence="7">
    <location>
        <position position="171"/>
    </location>
    <ligand>
        <name>beta-D-fructose 1,6-bisphosphate</name>
        <dbReference type="ChEBI" id="CHEBI:32966"/>
        <note>allosteric activator</note>
    </ligand>
</feature>
<feature type="active site" description="Proton acceptor" evidence="7">
    <location>
        <position position="178"/>
    </location>
</feature>
<evidence type="ECO:0000313" key="9">
    <source>
        <dbReference type="Proteomes" id="UP000275368"/>
    </source>
</evidence>
<feature type="binding site" evidence="7">
    <location>
        <position position="85"/>
    </location>
    <ligand>
        <name>substrate</name>
    </ligand>
</feature>
<dbReference type="PRINTS" id="PR00086">
    <property type="entry name" value="LLDHDRGNASE"/>
</dbReference>
<evidence type="ECO:0000256" key="3">
    <source>
        <dbReference type="ARBA" id="ARBA00012967"/>
    </source>
</evidence>
<feature type="binding site" evidence="7">
    <location>
        <position position="43"/>
    </location>
    <ligand>
        <name>NAD(+)</name>
        <dbReference type="ChEBI" id="CHEBI:57540"/>
    </ligand>
</feature>
<dbReference type="PROSITE" id="PS00064">
    <property type="entry name" value="L_LDH"/>
    <property type="match status" value="1"/>
</dbReference>
<dbReference type="NCBIfam" id="TIGR01771">
    <property type="entry name" value="L-LDH-NAD"/>
    <property type="match status" value="1"/>
</dbReference>
<proteinExistence type="inferred from homology"/>
<dbReference type="NCBIfam" id="NF000824">
    <property type="entry name" value="PRK00066.1"/>
    <property type="match status" value="1"/>
</dbReference>
<feature type="binding site" evidence="7">
    <location>
        <position position="68"/>
    </location>
    <ligand>
        <name>NAD(+)</name>
        <dbReference type="ChEBI" id="CHEBI:57540"/>
    </ligand>
</feature>
<comment type="function">
    <text evidence="7">Catalyzes the conversion of lactate to pyruvate.</text>
</comment>
<dbReference type="HAMAP" id="MF_00488">
    <property type="entry name" value="Lactate_dehydrog"/>
    <property type="match status" value="1"/>
</dbReference>
<dbReference type="InterPro" id="IPR036291">
    <property type="entry name" value="NAD(P)-bd_dom_sf"/>
</dbReference>
<feature type="binding site" evidence="7">
    <location>
        <position position="156"/>
    </location>
    <ligand>
        <name>beta-D-fructose 1,6-bisphosphate</name>
        <dbReference type="ChEBI" id="CHEBI:32966"/>
        <note>allosteric activator</note>
    </ligand>
</feature>
<dbReference type="GO" id="GO:0005737">
    <property type="term" value="C:cytoplasm"/>
    <property type="evidence" value="ECO:0007669"/>
    <property type="project" value="UniProtKB-SubCell"/>
</dbReference>
<sequence length="314" mass="34219">MSTSNKTRIVVIGIGEVGSRTAYTLLLRERADELVLIDSDQNKAIGDALDMNHGLLFLGRSKIWAGTYEDCTDADIIIITAGTEQKPEESRMDLLRRNHEIMSGIMSELIKTNTKAIVLITASPVDLMSYFAWEQSGLPASRVIGTGTLLDTARFRYLIGEQMNIDAHSVHAQIIGEHGNSELPLWSEANVAGSELDLSEDTKASIVARTQEAANEVVQAKGSSCYAIALSINRICAAILKDEGSVLNVSTLLKDYHGISDVYLGVPCIVDRQGIRSTIEVKLSDKEKVLLHQSADKLKGLIATTTYARSERNG</sequence>
<reference evidence="8 9" key="1">
    <citation type="submission" date="2018-11" db="EMBL/GenBank/DDBJ databases">
        <title>Complete genome sequence of Paenibacillus baekrokdamisoli strain KCTC 33723.</title>
        <authorList>
            <person name="Kang S.W."/>
            <person name="Lee K.C."/>
            <person name="Kim K.K."/>
            <person name="Kim J.S."/>
            <person name="Kim D.S."/>
            <person name="Ko S.H."/>
            <person name="Yang S.H."/>
            <person name="Lee J.S."/>
        </authorList>
    </citation>
    <scope>NUCLEOTIDE SEQUENCE [LARGE SCALE GENOMIC DNA]</scope>
    <source>
        <strain evidence="8 9">KCTC 33723</strain>
    </source>
</reference>
<dbReference type="KEGG" id="pbk:Back11_54730"/>
<dbReference type="InterPro" id="IPR001236">
    <property type="entry name" value="Lactate/malate_DH_N"/>
</dbReference>
<comment type="caution">
    <text evidence="7">Lacks conserved residue(s) required for the propagation of feature annotation.</text>
</comment>
<dbReference type="Gene3D" id="3.90.110.10">
    <property type="entry name" value="Lactate dehydrogenase/glycoside hydrolase, family 4, C-terminal"/>
    <property type="match status" value="1"/>
</dbReference>
<feature type="binding site" evidence="7">
    <location>
        <position position="146"/>
    </location>
    <ligand>
        <name>NAD(+)</name>
        <dbReference type="ChEBI" id="CHEBI:57540"/>
    </ligand>
</feature>
<dbReference type="UniPathway" id="UPA00554">
    <property type="reaction ID" value="UER00611"/>
</dbReference>
<dbReference type="Pfam" id="PF00056">
    <property type="entry name" value="Ldh_1_N"/>
    <property type="match status" value="1"/>
</dbReference>
<feature type="binding site" evidence="7">
    <location>
        <begin position="151"/>
        <end position="154"/>
    </location>
    <ligand>
        <name>substrate</name>
    </ligand>
</feature>
<evidence type="ECO:0000256" key="5">
    <source>
        <dbReference type="ARBA" id="ARBA00023027"/>
    </source>
</evidence>
<dbReference type="Proteomes" id="UP000275368">
    <property type="component" value="Chromosome"/>
</dbReference>
<dbReference type="EC" id="1.1.1.27" evidence="3 7"/>
<dbReference type="Pfam" id="PF02866">
    <property type="entry name" value="Ldh_1_C"/>
    <property type="match status" value="1"/>
</dbReference>
<organism evidence="8 9">
    <name type="scientific">Paenibacillus baekrokdamisoli</name>
    <dbReference type="NCBI Taxonomy" id="1712516"/>
    <lineage>
        <taxon>Bacteria</taxon>
        <taxon>Bacillati</taxon>
        <taxon>Bacillota</taxon>
        <taxon>Bacilli</taxon>
        <taxon>Bacillales</taxon>
        <taxon>Paenibacillaceae</taxon>
        <taxon>Paenibacillus</taxon>
    </lineage>
</organism>
<comment type="activity regulation">
    <text evidence="7">Allosterically activated by fructose 1,6-bisphosphate (FBP).</text>
</comment>
<accession>A0A3G9JJ67</accession>
<gene>
    <name evidence="8" type="primary">ldh1</name>
    <name evidence="7" type="synonym">ldh</name>
    <name evidence="8" type="ORF">Back11_54730</name>
</gene>
<keyword evidence="4 7" id="KW-0560">Oxidoreductase</keyword>
<dbReference type="InterPro" id="IPR015955">
    <property type="entry name" value="Lactate_DH/Glyco_Ohase_4_C"/>
</dbReference>
<evidence type="ECO:0000256" key="2">
    <source>
        <dbReference type="ARBA" id="ARBA00006054"/>
    </source>
</evidence>
<comment type="catalytic activity">
    <reaction evidence="6 7">
        <text>(S)-lactate + NAD(+) = pyruvate + NADH + H(+)</text>
        <dbReference type="Rhea" id="RHEA:23444"/>
        <dbReference type="ChEBI" id="CHEBI:15361"/>
        <dbReference type="ChEBI" id="CHEBI:15378"/>
        <dbReference type="ChEBI" id="CHEBI:16651"/>
        <dbReference type="ChEBI" id="CHEBI:57540"/>
        <dbReference type="ChEBI" id="CHEBI:57945"/>
        <dbReference type="EC" id="1.1.1.27"/>
    </reaction>
</comment>
<keyword evidence="5 7" id="KW-0520">NAD</keyword>
<dbReference type="SUPFAM" id="SSF56327">
    <property type="entry name" value="LDH C-terminal domain-like"/>
    <property type="match status" value="1"/>
</dbReference>
<dbReference type="InterPro" id="IPR011304">
    <property type="entry name" value="L-lactate_DH"/>
</dbReference>
<feature type="binding site" evidence="7">
    <location>
        <position position="91"/>
    </location>
    <ligand>
        <name>substrate</name>
    </ligand>
</feature>
<dbReference type="InterPro" id="IPR018177">
    <property type="entry name" value="L-lactate_DH_AS"/>
</dbReference>
<dbReference type="PANTHER" id="PTHR43128">
    <property type="entry name" value="L-2-HYDROXYCARBOXYLATE DEHYDROGENASE (NAD(P)(+))"/>
    <property type="match status" value="1"/>
</dbReference>
<comment type="pathway">
    <text evidence="1 7">Fermentation; pyruvate fermentation to lactate; (S)-lactate from pyruvate: step 1/1.</text>
</comment>
<dbReference type="RefSeq" id="WP_125664135.1">
    <property type="nucleotide sequence ID" value="NZ_AP019308.1"/>
</dbReference>
<dbReference type="InterPro" id="IPR022383">
    <property type="entry name" value="Lactate/malate_DH_C"/>
</dbReference>
<feature type="binding site" evidence="7">
    <location>
        <position position="17"/>
    </location>
    <ligand>
        <name>NAD(+)</name>
        <dbReference type="ChEBI" id="CHEBI:57540"/>
    </ligand>
</feature>
<dbReference type="PANTHER" id="PTHR43128:SF16">
    <property type="entry name" value="L-LACTATE DEHYDROGENASE"/>
    <property type="match status" value="1"/>
</dbReference>
<dbReference type="GO" id="GO:0004459">
    <property type="term" value="F:L-lactate dehydrogenase (NAD+) activity"/>
    <property type="evidence" value="ECO:0007669"/>
    <property type="project" value="UniProtKB-UniRule"/>
</dbReference>
<evidence type="ECO:0000313" key="8">
    <source>
        <dbReference type="EMBL" id="BBH24128.1"/>
    </source>
</evidence>
<comment type="similarity">
    <text evidence="2 7">Belongs to the LDH/MDH superfamily. LDH family.</text>
</comment>
<comment type="subcellular location">
    <subcellularLocation>
        <location evidence="7">Cytoplasm</location>
    </subcellularLocation>
</comment>
<keyword evidence="7" id="KW-0963">Cytoplasm</keyword>
<keyword evidence="7" id="KW-0021">Allosteric enzyme</keyword>
<dbReference type="SUPFAM" id="SSF51735">
    <property type="entry name" value="NAD(P)-binding Rossmann-fold domains"/>
    <property type="match status" value="1"/>
</dbReference>
<keyword evidence="9" id="KW-1185">Reference proteome</keyword>
<dbReference type="OrthoDB" id="9802969at2"/>
<dbReference type="PIRSF" id="PIRSF000102">
    <property type="entry name" value="Lac_mal_DH"/>
    <property type="match status" value="1"/>
</dbReference>
<dbReference type="InterPro" id="IPR001557">
    <property type="entry name" value="L-lactate/malate_DH"/>
</dbReference>
<name>A0A3G9JJ67_9BACL</name>
<dbReference type="Gene3D" id="3.40.50.720">
    <property type="entry name" value="NAD(P)-binding Rossmann-like Domain"/>
    <property type="match status" value="1"/>
</dbReference>
<comment type="subunit">
    <text evidence="7">Homotetramer.</text>
</comment>
<dbReference type="GO" id="GO:0006089">
    <property type="term" value="P:lactate metabolic process"/>
    <property type="evidence" value="ECO:0007669"/>
    <property type="project" value="TreeGrafter"/>
</dbReference>
<evidence type="ECO:0000256" key="4">
    <source>
        <dbReference type="ARBA" id="ARBA00023002"/>
    </source>
</evidence>
<evidence type="ECO:0000256" key="1">
    <source>
        <dbReference type="ARBA" id="ARBA00004843"/>
    </source>
</evidence>